<keyword evidence="1" id="KW-0812">Transmembrane</keyword>
<gene>
    <name evidence="2" type="ORF">H9X81_00710</name>
</gene>
<evidence type="ECO:0000313" key="2">
    <source>
        <dbReference type="EMBL" id="MBM6922215.1"/>
    </source>
</evidence>
<evidence type="ECO:0000256" key="1">
    <source>
        <dbReference type="SAM" id="Phobius"/>
    </source>
</evidence>
<feature type="transmembrane region" description="Helical" evidence="1">
    <location>
        <begin position="6"/>
        <end position="23"/>
    </location>
</feature>
<sequence>MLIKVLLLLCGVMAITGVIQYIYYSVNMQAGANRFAFTLGFTVLLAVPLIYHLMMGDAAQLTPFKLILMAYIPVTFFWIRLEFLRRSQAVHDDEELL</sequence>
<feature type="transmembrane region" description="Helical" evidence="1">
    <location>
        <begin position="60"/>
        <end position="79"/>
    </location>
</feature>
<evidence type="ECO:0000313" key="3">
    <source>
        <dbReference type="Proteomes" id="UP000724149"/>
    </source>
</evidence>
<reference evidence="2 3" key="1">
    <citation type="journal article" date="2021" name="Sci. Rep.">
        <title>The distribution of antibiotic resistance genes in chicken gut microbiota commensals.</title>
        <authorList>
            <person name="Juricova H."/>
            <person name="Matiasovicova J."/>
            <person name="Kubasova T."/>
            <person name="Cejkova D."/>
            <person name="Rychlik I."/>
        </authorList>
    </citation>
    <scope>NUCLEOTIDE SEQUENCE [LARGE SCALE GENOMIC DNA]</scope>
    <source>
        <strain evidence="2 3">An564</strain>
    </source>
</reference>
<accession>A0ABS2GIA6</accession>
<dbReference type="RefSeq" id="WP_204719227.1">
    <property type="nucleotide sequence ID" value="NZ_JACSNR010000001.1"/>
</dbReference>
<dbReference type="EMBL" id="JACSNR010000001">
    <property type="protein sequence ID" value="MBM6922215.1"/>
    <property type="molecule type" value="Genomic_DNA"/>
</dbReference>
<keyword evidence="1" id="KW-1133">Transmembrane helix</keyword>
<dbReference type="Proteomes" id="UP000724149">
    <property type="component" value="Unassembled WGS sequence"/>
</dbReference>
<proteinExistence type="predicted"/>
<organism evidence="2 3">
    <name type="scientific">Hydrogenoanaerobacterium saccharovorans</name>
    <dbReference type="NCBI Taxonomy" id="474960"/>
    <lineage>
        <taxon>Bacteria</taxon>
        <taxon>Bacillati</taxon>
        <taxon>Bacillota</taxon>
        <taxon>Clostridia</taxon>
        <taxon>Eubacteriales</taxon>
        <taxon>Oscillospiraceae</taxon>
        <taxon>Hydrogenoanaerobacterium</taxon>
    </lineage>
</organism>
<protein>
    <submittedName>
        <fullName evidence="2">Uncharacterized protein</fullName>
    </submittedName>
</protein>
<comment type="caution">
    <text evidence="2">The sequence shown here is derived from an EMBL/GenBank/DDBJ whole genome shotgun (WGS) entry which is preliminary data.</text>
</comment>
<name>A0ABS2GIA6_9FIRM</name>
<feature type="transmembrane region" description="Helical" evidence="1">
    <location>
        <begin position="35"/>
        <end position="54"/>
    </location>
</feature>
<keyword evidence="3" id="KW-1185">Reference proteome</keyword>
<keyword evidence="1" id="KW-0472">Membrane</keyword>